<evidence type="ECO:0000256" key="1">
    <source>
        <dbReference type="SAM" id="MobiDB-lite"/>
    </source>
</evidence>
<gene>
    <name evidence="2" type="ORF">BPAE_0175g00070</name>
</gene>
<feature type="compositionally biased region" description="Basic and acidic residues" evidence="1">
    <location>
        <begin position="25"/>
        <end position="34"/>
    </location>
</feature>
<dbReference type="EMBL" id="PQXI01000175">
    <property type="protein sequence ID" value="TGO22279.1"/>
    <property type="molecule type" value="Genomic_DNA"/>
</dbReference>
<reference evidence="2 3" key="1">
    <citation type="submission" date="2017-12" db="EMBL/GenBank/DDBJ databases">
        <title>Comparative genomics of Botrytis spp.</title>
        <authorList>
            <person name="Valero-Jimenez C.A."/>
            <person name="Tapia P."/>
            <person name="Veloso J."/>
            <person name="Silva-Moreno E."/>
            <person name="Staats M."/>
            <person name="Valdes J.H."/>
            <person name="Van Kan J.A.L."/>
        </authorList>
    </citation>
    <scope>NUCLEOTIDE SEQUENCE [LARGE SCALE GENOMIC DNA]</scope>
    <source>
        <strain evidence="2 3">Bp0003</strain>
    </source>
</reference>
<dbReference type="Proteomes" id="UP000297910">
    <property type="component" value="Unassembled WGS sequence"/>
</dbReference>
<feature type="compositionally biased region" description="Polar residues" evidence="1">
    <location>
        <begin position="1"/>
        <end position="12"/>
    </location>
</feature>
<name>A0A4Z1FG57_9HELO</name>
<comment type="caution">
    <text evidence="2">The sequence shown here is derived from an EMBL/GenBank/DDBJ whole genome shotgun (WGS) entry which is preliminary data.</text>
</comment>
<evidence type="ECO:0000313" key="3">
    <source>
        <dbReference type="Proteomes" id="UP000297910"/>
    </source>
</evidence>
<sequence length="525" mass="57675">MVTAQRFSNLSEAHNGPLAPWKIREQSKRKDTHSPQDNVQQPHQMTVSIFSSQYILGYNVMNPDEIPKTSPLVPEREGPAGLNYKKRKHWHHQKKFYTKIAGMQEEWLGFSDDEEEPAEAPEDRSQQQEFNGFSDEIDDGPIEFPRLREPRTSTDTSSEDENFDEVTRHHRLTNDLGSPSSPVAEPVVPLLERGLSHSRKLRTRSSLPTSIGRVTSHPRPRTPVRSERSNSISHHAAPPNLSQSNTRRPSADKFSSRNVSTQTNLSYSSTASVLLEEADQISSAGGTEGLLSMSHDGMEHSNSRLVTRNISKQDRGIHTSPNVAHVTSMLATAFQLSTIGSCAMRATLLSRIAPAKPRAFFPALDQHPPAAVFAVASPTRVLPIINSSLSVAASSTNIGGVALDGHLRSEFPAQVQLFNSIPATALQIPIGWPAAASNASMQVSPRPSSDGTINEIIDADNPLMFNIPGYNLCPRTKLLELQEMCLLHLDLTYLAIVSGDLDLSNDPDLELGDLGLLVEHDIQLD</sequence>
<accession>A0A4Z1FG57</accession>
<feature type="region of interest" description="Disordered" evidence="1">
    <location>
        <begin position="25"/>
        <end position="44"/>
    </location>
</feature>
<keyword evidence="3" id="KW-1185">Reference proteome</keyword>
<feature type="compositionally biased region" description="Polar residues" evidence="1">
    <location>
        <begin position="35"/>
        <end position="44"/>
    </location>
</feature>
<protein>
    <submittedName>
        <fullName evidence="2">Uncharacterized protein</fullName>
    </submittedName>
</protein>
<organism evidence="2 3">
    <name type="scientific">Botrytis paeoniae</name>
    <dbReference type="NCBI Taxonomy" id="278948"/>
    <lineage>
        <taxon>Eukaryota</taxon>
        <taxon>Fungi</taxon>
        <taxon>Dikarya</taxon>
        <taxon>Ascomycota</taxon>
        <taxon>Pezizomycotina</taxon>
        <taxon>Leotiomycetes</taxon>
        <taxon>Helotiales</taxon>
        <taxon>Sclerotiniaceae</taxon>
        <taxon>Botrytis</taxon>
    </lineage>
</organism>
<feature type="region of interest" description="Disordered" evidence="1">
    <location>
        <begin position="112"/>
        <end position="166"/>
    </location>
</feature>
<feature type="region of interest" description="Disordered" evidence="1">
    <location>
        <begin position="194"/>
        <end position="262"/>
    </location>
</feature>
<proteinExistence type="predicted"/>
<feature type="compositionally biased region" description="Polar residues" evidence="1">
    <location>
        <begin position="204"/>
        <end position="213"/>
    </location>
</feature>
<evidence type="ECO:0000313" key="2">
    <source>
        <dbReference type="EMBL" id="TGO22279.1"/>
    </source>
</evidence>
<dbReference type="AlphaFoldDB" id="A0A4Z1FG57"/>
<feature type="region of interest" description="Disordered" evidence="1">
    <location>
        <begin position="1"/>
        <end position="20"/>
    </location>
</feature>